<evidence type="ECO:0000313" key="3">
    <source>
        <dbReference type="Proteomes" id="UP000293852"/>
    </source>
</evidence>
<dbReference type="InterPro" id="IPR040701">
    <property type="entry name" value="Bact_RF_family2"/>
</dbReference>
<gene>
    <name evidence="2" type="ORF">EV386_1752</name>
</gene>
<dbReference type="Proteomes" id="UP000293852">
    <property type="component" value="Unassembled WGS sequence"/>
</dbReference>
<proteinExistence type="predicted"/>
<dbReference type="RefSeq" id="WP_130414150.1">
    <property type="nucleotide sequence ID" value="NZ_SGWX01000001.1"/>
</dbReference>
<feature type="region of interest" description="Disordered" evidence="1">
    <location>
        <begin position="150"/>
        <end position="188"/>
    </location>
</feature>
<keyword evidence="3" id="KW-1185">Reference proteome</keyword>
<feature type="compositionally biased region" description="Gly residues" evidence="1">
    <location>
        <begin position="160"/>
        <end position="177"/>
    </location>
</feature>
<dbReference type="Pfam" id="PF18844">
    <property type="entry name" value="baeRF_family2"/>
    <property type="match status" value="1"/>
</dbReference>
<dbReference type="EMBL" id="SGWX01000001">
    <property type="protein sequence ID" value="RZS61453.1"/>
    <property type="molecule type" value="Genomic_DNA"/>
</dbReference>
<evidence type="ECO:0000256" key="1">
    <source>
        <dbReference type="SAM" id="MobiDB-lite"/>
    </source>
</evidence>
<reference evidence="2 3" key="1">
    <citation type="submission" date="2019-02" db="EMBL/GenBank/DDBJ databases">
        <title>Sequencing the genomes of 1000 actinobacteria strains.</title>
        <authorList>
            <person name="Klenk H.-P."/>
        </authorList>
    </citation>
    <scope>NUCLEOTIDE SEQUENCE [LARGE SCALE GENOMIC DNA]</scope>
    <source>
        <strain evidence="2 3">DSM 16932</strain>
    </source>
</reference>
<dbReference type="AlphaFoldDB" id="A0A4Q7M3B3"/>
<evidence type="ECO:0008006" key="4">
    <source>
        <dbReference type="Google" id="ProtNLM"/>
    </source>
</evidence>
<organism evidence="2 3">
    <name type="scientific">Xylanimonas ulmi</name>
    <dbReference type="NCBI Taxonomy" id="228973"/>
    <lineage>
        <taxon>Bacteria</taxon>
        <taxon>Bacillati</taxon>
        <taxon>Actinomycetota</taxon>
        <taxon>Actinomycetes</taxon>
        <taxon>Micrococcales</taxon>
        <taxon>Promicromonosporaceae</taxon>
        <taxon>Xylanimonas</taxon>
    </lineage>
</organism>
<name>A0A4Q7M3B3_9MICO</name>
<dbReference type="OrthoDB" id="5179393at2"/>
<protein>
    <recommendedName>
        <fullName evidence="4">Peptide subunit release factor 1 (ERF1)</fullName>
    </recommendedName>
</protein>
<accession>A0A4Q7M3B3</accession>
<sequence length="420" mass="43255">MKTDWIKPLIGRPGPFATVYLDATRSAEAGDKDVVGRWKGVRRTLAQQGAPPSVLDAVEDAALRPTRKPGAHGRVIIADAGGVLVDKALRTAPTVATGVWHAVPALLQAAFAADEEVVALKVAVDRTGADLRLVGARCWDAARTFEAPHDDVSKAAPGGSSRGGGTGGGGAGGGDRGGSSAAEARAEDSLARNAEAIAREVDRTVHEERPEIVLLFGDARTVRAVRAALTRPVAQLTVEVAGGGRGAGVREGAFLENLEDALDSFRERRREQVLSELREGQGREQGAVTGLDDVVAVLSRGQVKALVLSEDVGYDGALIAGADGARGPLSGRTLWIGPDAMAVASSKATLADAGYTDGVEELPAAIALVRAAVGQDAVLTIAPEGAVDLIDGVGATLRWHDGATPHEVAATMSRDSGLLR</sequence>
<comment type="caution">
    <text evidence="2">The sequence shown here is derived from an EMBL/GenBank/DDBJ whole genome shotgun (WGS) entry which is preliminary data.</text>
</comment>
<evidence type="ECO:0000313" key="2">
    <source>
        <dbReference type="EMBL" id="RZS61453.1"/>
    </source>
</evidence>